<dbReference type="Gene3D" id="1.10.1170.10">
    <property type="entry name" value="Inhibitor Of Apoptosis Protein (2mihbC-IAP-1), Chain A"/>
    <property type="match status" value="1"/>
</dbReference>
<accession>A0A3S4QWG9</accession>
<dbReference type="GO" id="GO:0005737">
    <property type="term" value="C:cytoplasm"/>
    <property type="evidence" value="ECO:0007669"/>
    <property type="project" value="TreeGrafter"/>
</dbReference>
<dbReference type="AlphaFoldDB" id="A0A3S4QWG9"/>
<gene>
    <name evidence="4" type="ORF">B4U79_19031</name>
    <name evidence="3" type="ORF">B4U79_19033</name>
    <name evidence="2" type="ORF">B4U79_19050</name>
    <name evidence="1" type="ORF">B4U79_19051</name>
</gene>
<reference evidence="3" key="2">
    <citation type="submission" date="2018-11" db="EMBL/GenBank/DDBJ databases">
        <title>Trombidioid mite genomics.</title>
        <authorList>
            <person name="Dong X."/>
        </authorList>
    </citation>
    <scope>NUCLEOTIDE SEQUENCE</scope>
    <source>
        <strain evidence="3">UoL-WK</strain>
    </source>
</reference>
<reference evidence="3 5" key="1">
    <citation type="journal article" date="2018" name="Gigascience">
        <title>Genomes of trombidid mites reveal novel predicted allergens and laterally-transferred genes associated with secondary metabolism.</title>
        <authorList>
            <person name="Dong X."/>
            <person name="Chaisiri K."/>
            <person name="Xia D."/>
            <person name="Armstrong S.D."/>
            <person name="Fang Y."/>
            <person name="Donnelly M.J."/>
            <person name="Kadowaki T."/>
            <person name="McGarry J.W."/>
            <person name="Darby A.C."/>
            <person name="Makepeace B.L."/>
        </authorList>
    </citation>
    <scope>NUCLEOTIDE SEQUENCE [LARGE SCALE GENOMIC DNA]</scope>
    <source>
        <strain evidence="3">UoL-WK</strain>
    </source>
</reference>
<dbReference type="CDD" id="cd00022">
    <property type="entry name" value="BIR"/>
    <property type="match status" value="1"/>
</dbReference>
<dbReference type="InterPro" id="IPR050784">
    <property type="entry name" value="IAP"/>
</dbReference>
<dbReference type="GO" id="GO:0051726">
    <property type="term" value="P:regulation of cell cycle"/>
    <property type="evidence" value="ECO:0007669"/>
    <property type="project" value="TreeGrafter"/>
</dbReference>
<evidence type="ECO:0000313" key="2">
    <source>
        <dbReference type="EMBL" id="RWS07314.1"/>
    </source>
</evidence>
<sequence>MEPKQDINNLKKIVRSKQKRLDSFRKWPISYISMEEWRMVGFCYLNNSDGVRCFTCDGVIHQWEPGDIPIEEHKRHFP</sequence>
<feature type="non-terminal residue" evidence="3">
    <location>
        <position position="78"/>
    </location>
</feature>
<proteinExistence type="predicted"/>
<dbReference type="Proteomes" id="UP000285301">
    <property type="component" value="Unassembled WGS sequence"/>
</dbReference>
<protein>
    <submittedName>
        <fullName evidence="3">Baculoviral IAP repeat-containing protein 7-like protein</fullName>
    </submittedName>
</protein>
<evidence type="ECO:0000313" key="4">
    <source>
        <dbReference type="EMBL" id="RWS08756.1"/>
    </source>
</evidence>
<dbReference type="PANTHER" id="PTHR10044">
    <property type="entry name" value="INHIBITOR OF APOPTOSIS"/>
    <property type="match status" value="1"/>
</dbReference>
<dbReference type="SMART" id="SM00238">
    <property type="entry name" value="BIR"/>
    <property type="match status" value="1"/>
</dbReference>
<dbReference type="Pfam" id="PF00653">
    <property type="entry name" value="BIR"/>
    <property type="match status" value="1"/>
</dbReference>
<dbReference type="PANTHER" id="PTHR10044:SF139">
    <property type="entry name" value="DEATH-ASSOCIATED INHIBITOR OF APOPTOSIS 2"/>
    <property type="match status" value="1"/>
</dbReference>
<dbReference type="EMBL" id="NCKU01003550">
    <property type="protein sequence ID" value="RWS07314.1"/>
    <property type="molecule type" value="Genomic_DNA"/>
</dbReference>
<dbReference type="EMBL" id="NCKU01002801">
    <property type="protein sequence ID" value="RWS08756.1"/>
    <property type="molecule type" value="Genomic_DNA"/>
</dbReference>
<evidence type="ECO:0000313" key="5">
    <source>
        <dbReference type="Proteomes" id="UP000285301"/>
    </source>
</evidence>
<evidence type="ECO:0000313" key="1">
    <source>
        <dbReference type="EMBL" id="RWS07289.1"/>
    </source>
</evidence>
<keyword evidence="5" id="KW-1185">Reference proteome</keyword>
<dbReference type="EMBL" id="NCKU01002900">
    <property type="protein sequence ID" value="RWS08586.1"/>
    <property type="molecule type" value="Genomic_DNA"/>
</dbReference>
<organism evidence="3 5">
    <name type="scientific">Dinothrombium tinctorium</name>
    <dbReference type="NCBI Taxonomy" id="1965070"/>
    <lineage>
        <taxon>Eukaryota</taxon>
        <taxon>Metazoa</taxon>
        <taxon>Ecdysozoa</taxon>
        <taxon>Arthropoda</taxon>
        <taxon>Chelicerata</taxon>
        <taxon>Arachnida</taxon>
        <taxon>Acari</taxon>
        <taxon>Acariformes</taxon>
        <taxon>Trombidiformes</taxon>
        <taxon>Prostigmata</taxon>
        <taxon>Anystina</taxon>
        <taxon>Parasitengona</taxon>
        <taxon>Trombidioidea</taxon>
        <taxon>Trombidiidae</taxon>
        <taxon>Dinothrombium</taxon>
    </lineage>
</organism>
<dbReference type="EMBL" id="NCKU01003561">
    <property type="protein sequence ID" value="RWS07289.1"/>
    <property type="molecule type" value="Genomic_DNA"/>
</dbReference>
<comment type="caution">
    <text evidence="3">The sequence shown here is derived from an EMBL/GenBank/DDBJ whole genome shotgun (WGS) entry which is preliminary data.</text>
</comment>
<dbReference type="SUPFAM" id="SSF57924">
    <property type="entry name" value="Inhibitor of apoptosis (IAP) repeat"/>
    <property type="match status" value="1"/>
</dbReference>
<dbReference type="STRING" id="1965070.A0A3S4QWG9"/>
<name>A0A3S4QWG9_9ACAR</name>
<evidence type="ECO:0000313" key="3">
    <source>
        <dbReference type="EMBL" id="RWS08586.1"/>
    </source>
</evidence>
<dbReference type="InterPro" id="IPR001370">
    <property type="entry name" value="BIR_rpt"/>
</dbReference>
<dbReference type="GO" id="GO:0005634">
    <property type="term" value="C:nucleus"/>
    <property type="evidence" value="ECO:0007669"/>
    <property type="project" value="TreeGrafter"/>
</dbReference>
<dbReference type="OrthoDB" id="6499484at2759"/>
<dbReference type="PROSITE" id="PS50143">
    <property type="entry name" value="BIR_REPEAT_2"/>
    <property type="match status" value="1"/>
</dbReference>